<evidence type="ECO:0000256" key="5">
    <source>
        <dbReference type="PIRSR" id="PIRSR600183-50"/>
    </source>
</evidence>
<dbReference type="InterPro" id="IPR000183">
    <property type="entry name" value="Orn/DAP/Arg_de-COase"/>
</dbReference>
<dbReference type="EMBL" id="HBHW01014295">
    <property type="protein sequence ID" value="CAE0043107.1"/>
    <property type="molecule type" value="Transcribed_RNA"/>
</dbReference>
<dbReference type="InterPro" id="IPR029066">
    <property type="entry name" value="PLP-binding_barrel"/>
</dbReference>
<dbReference type="InterPro" id="IPR022644">
    <property type="entry name" value="De-COase2_N"/>
</dbReference>
<dbReference type="InterPro" id="IPR022643">
    <property type="entry name" value="De-COase2_C"/>
</dbReference>
<feature type="modified residue" description="N6-(pyridoxal phosphate)lysine" evidence="5">
    <location>
        <position position="115"/>
    </location>
</feature>
<comment type="similarity">
    <text evidence="2 6">Belongs to the Orn/Lys/Arg decarboxylase class-II family.</text>
</comment>
<dbReference type="SUPFAM" id="SSF51419">
    <property type="entry name" value="PLP-binding barrel"/>
    <property type="match status" value="1"/>
</dbReference>
<keyword evidence="3 5" id="KW-0663">Pyridoxal phosphate</keyword>
<comment type="cofactor">
    <cofactor evidence="1 5">
        <name>pyridoxal 5'-phosphate</name>
        <dbReference type="ChEBI" id="CHEBI:597326"/>
    </cofactor>
</comment>
<dbReference type="EMBL" id="HBHW01014290">
    <property type="protein sequence ID" value="CAE0043103.1"/>
    <property type="molecule type" value="Transcribed_RNA"/>
</dbReference>
<dbReference type="InterPro" id="IPR002433">
    <property type="entry name" value="Orn_de-COase"/>
</dbReference>
<accession>A0A7S2ZKI5</accession>
<reference evidence="12" key="1">
    <citation type="submission" date="2021-01" db="EMBL/GenBank/DDBJ databases">
        <authorList>
            <person name="Corre E."/>
            <person name="Pelletier E."/>
            <person name="Niang G."/>
            <person name="Scheremetjew M."/>
            <person name="Finn R."/>
            <person name="Kale V."/>
            <person name="Holt S."/>
            <person name="Cochrane G."/>
            <person name="Meng A."/>
            <person name="Brown T."/>
            <person name="Cohen L."/>
        </authorList>
    </citation>
    <scope>NUCLEOTIDE SEQUENCE</scope>
    <source>
        <strain evidence="12">CCMP 769</strain>
    </source>
</reference>
<keyword evidence="4" id="KW-0456">Lyase</keyword>
<evidence type="ECO:0000313" key="12">
    <source>
        <dbReference type="EMBL" id="CAE0043107.1"/>
    </source>
</evidence>
<evidence type="ECO:0000256" key="3">
    <source>
        <dbReference type="ARBA" id="ARBA00022898"/>
    </source>
</evidence>
<evidence type="ECO:0000259" key="8">
    <source>
        <dbReference type="Pfam" id="PF02784"/>
    </source>
</evidence>
<dbReference type="SUPFAM" id="SSF50621">
    <property type="entry name" value="Alanine racemase C-terminal domain-like"/>
    <property type="match status" value="1"/>
</dbReference>
<evidence type="ECO:0000259" key="7">
    <source>
        <dbReference type="Pfam" id="PF00278"/>
    </source>
</evidence>
<feature type="domain" description="Orn/DAP/Arg decarboxylase 2 C-terminal" evidence="7">
    <location>
        <begin position="331"/>
        <end position="432"/>
    </location>
</feature>
<dbReference type="GO" id="GO:0005737">
    <property type="term" value="C:cytoplasm"/>
    <property type="evidence" value="ECO:0007669"/>
    <property type="project" value="TreeGrafter"/>
</dbReference>
<dbReference type="GO" id="GO:0033387">
    <property type="term" value="P:putrescine biosynthetic process from arginine, via ornithine"/>
    <property type="evidence" value="ECO:0007669"/>
    <property type="project" value="TreeGrafter"/>
</dbReference>
<dbReference type="AlphaFoldDB" id="A0A7S2ZKI5"/>
<dbReference type="GO" id="GO:0004586">
    <property type="term" value="F:ornithine decarboxylase activity"/>
    <property type="evidence" value="ECO:0007669"/>
    <property type="project" value="TreeGrafter"/>
</dbReference>
<proteinExistence type="inferred from homology"/>
<dbReference type="EMBL" id="HBHW01014294">
    <property type="protein sequence ID" value="CAE0043106.1"/>
    <property type="molecule type" value="Transcribed_RNA"/>
</dbReference>
<dbReference type="PANTHER" id="PTHR11482:SF6">
    <property type="entry name" value="ORNITHINE DECARBOXYLASE 1-RELATED"/>
    <property type="match status" value="1"/>
</dbReference>
<gene>
    <name evidence="9" type="ORF">RMAR00112_LOCUS11074</name>
    <name evidence="10" type="ORF">RMAR00112_LOCUS11075</name>
    <name evidence="11" type="ORF">RMAR00112_LOCUS11077</name>
    <name evidence="12" type="ORF">RMAR00112_LOCUS11078</name>
</gene>
<sequence>MGESTLVFSRPVAGIRDLFFSATRDESKERSKTFDGVENRSEVLGRRLVLELMRDRDVGLTELPPLLDRNDAAMMHIKKHALSQSFFMVNLGRLYDQYERWSRELPSVTPFYAVKCNPDPNLLFILGKLSCNFDCASLSEMRTIIKLGISSDRIIFANPCKKIHHIRWAREHGIRMMTFDNEPELDKIKAFYPEAELVLRISTDDSTSVCRFSAKFGLAPERAEEVLRYAQNLQLNCVGVSFHVGSGCTDPSMYELAIADARTVFDAARRLGISQFNLLDIGGGFPGELDSELYLQMAAKIRQALCLYFPKDGIGRHINVIAEPGRFFAAPTHTLLTSIYARRDGSKDPENLQTYYVDDGVYGSFNCILYDHVVPPAEPLRVVSSSVKGVGQDYDTIVFGPTCDGLDNLTPNGSIPLPKLELGDFLLWKDMGAYTCAASGYNFNGMEGPLTFYVFQ</sequence>
<dbReference type="Gene3D" id="3.20.20.10">
    <property type="entry name" value="Alanine racemase"/>
    <property type="match status" value="1"/>
</dbReference>
<evidence type="ECO:0000313" key="9">
    <source>
        <dbReference type="EMBL" id="CAE0043103.1"/>
    </source>
</evidence>
<dbReference type="PRINTS" id="PR01182">
    <property type="entry name" value="ORNDCRBXLASE"/>
</dbReference>
<dbReference type="FunFam" id="3.20.20.10:FF:000005">
    <property type="entry name" value="Ornithine decarboxylase"/>
    <property type="match status" value="1"/>
</dbReference>
<evidence type="ECO:0000256" key="6">
    <source>
        <dbReference type="RuleBase" id="RU003737"/>
    </source>
</evidence>
<organism evidence="12">
    <name type="scientific">Rhodosorus marinus</name>
    <dbReference type="NCBI Taxonomy" id="101924"/>
    <lineage>
        <taxon>Eukaryota</taxon>
        <taxon>Rhodophyta</taxon>
        <taxon>Stylonematophyceae</taxon>
        <taxon>Stylonematales</taxon>
        <taxon>Stylonemataceae</taxon>
        <taxon>Rhodosorus</taxon>
    </lineage>
</organism>
<feature type="domain" description="Orn/DAP/Arg decarboxylase 2 N-terminal" evidence="8">
    <location>
        <begin position="92"/>
        <end position="330"/>
    </location>
</feature>
<dbReference type="InterPro" id="IPR009006">
    <property type="entry name" value="Ala_racemase/Decarboxylase_C"/>
</dbReference>
<evidence type="ECO:0000256" key="1">
    <source>
        <dbReference type="ARBA" id="ARBA00001933"/>
    </source>
</evidence>
<name>A0A7S2ZKI5_9RHOD</name>
<dbReference type="Gene3D" id="2.40.37.10">
    <property type="entry name" value="Lyase, Ornithine Decarboxylase, Chain A, domain 1"/>
    <property type="match status" value="1"/>
</dbReference>
<dbReference type="PRINTS" id="PR01179">
    <property type="entry name" value="ODADCRBXLASE"/>
</dbReference>
<dbReference type="Pfam" id="PF00278">
    <property type="entry name" value="Orn_DAP_Arg_deC"/>
    <property type="match status" value="1"/>
</dbReference>
<evidence type="ECO:0008006" key="13">
    <source>
        <dbReference type="Google" id="ProtNLM"/>
    </source>
</evidence>
<evidence type="ECO:0000313" key="11">
    <source>
        <dbReference type="EMBL" id="CAE0043106.1"/>
    </source>
</evidence>
<dbReference type="PANTHER" id="PTHR11482">
    <property type="entry name" value="ARGININE/DIAMINOPIMELATE/ORNITHINE DECARBOXYLASE"/>
    <property type="match status" value="1"/>
</dbReference>
<dbReference type="CDD" id="cd00622">
    <property type="entry name" value="PLPDE_III_ODC"/>
    <property type="match status" value="1"/>
</dbReference>
<evidence type="ECO:0000256" key="4">
    <source>
        <dbReference type="ARBA" id="ARBA00023239"/>
    </source>
</evidence>
<dbReference type="Pfam" id="PF02784">
    <property type="entry name" value="Orn_Arg_deC_N"/>
    <property type="match status" value="1"/>
</dbReference>
<protein>
    <recommendedName>
        <fullName evidence="13">Ornithine decarboxylase</fullName>
    </recommendedName>
</protein>
<evidence type="ECO:0000313" key="10">
    <source>
        <dbReference type="EMBL" id="CAE0043104.1"/>
    </source>
</evidence>
<feature type="active site" description="Proton donor" evidence="5">
    <location>
        <position position="403"/>
    </location>
</feature>
<evidence type="ECO:0000256" key="2">
    <source>
        <dbReference type="ARBA" id="ARBA00008872"/>
    </source>
</evidence>
<dbReference type="EMBL" id="HBHW01014291">
    <property type="protein sequence ID" value="CAE0043104.1"/>
    <property type="molecule type" value="Transcribed_RNA"/>
</dbReference>